<organism evidence="2">
    <name type="scientific">Anopheles darlingi</name>
    <name type="common">Mosquito</name>
    <dbReference type="NCBI Taxonomy" id="43151"/>
    <lineage>
        <taxon>Eukaryota</taxon>
        <taxon>Metazoa</taxon>
        <taxon>Ecdysozoa</taxon>
        <taxon>Arthropoda</taxon>
        <taxon>Hexapoda</taxon>
        <taxon>Insecta</taxon>
        <taxon>Pterygota</taxon>
        <taxon>Neoptera</taxon>
        <taxon>Endopterygota</taxon>
        <taxon>Diptera</taxon>
        <taxon>Nematocera</taxon>
        <taxon>Culicoidea</taxon>
        <taxon>Culicidae</taxon>
        <taxon>Anophelinae</taxon>
        <taxon>Anopheles</taxon>
    </lineage>
</organism>
<reference evidence="2" key="1">
    <citation type="submission" date="2018-01" db="EMBL/GenBank/DDBJ databases">
        <title>An insight into the sialome of Amazonian anophelines.</title>
        <authorList>
            <person name="Ribeiro J.M."/>
            <person name="Scarpassa V."/>
            <person name="Calvo E."/>
        </authorList>
    </citation>
    <scope>NUCLEOTIDE SEQUENCE</scope>
</reference>
<dbReference type="AlphaFoldDB" id="A0A2M4DAR9"/>
<dbReference type="EMBL" id="GGFL01010495">
    <property type="protein sequence ID" value="MBW74673.1"/>
    <property type="molecule type" value="Transcribed_RNA"/>
</dbReference>
<proteinExistence type="predicted"/>
<feature type="signal peptide" evidence="1">
    <location>
        <begin position="1"/>
        <end position="32"/>
    </location>
</feature>
<name>A0A2M4DAR9_ANODA</name>
<feature type="chain" id="PRO_5014695232" evidence="1">
    <location>
        <begin position="33"/>
        <end position="77"/>
    </location>
</feature>
<accession>A0A2M4DAR9</accession>
<protein>
    <submittedName>
        <fullName evidence="2">Putative secreted protein</fullName>
    </submittedName>
</protein>
<evidence type="ECO:0000313" key="2">
    <source>
        <dbReference type="EMBL" id="MBW74673.1"/>
    </source>
</evidence>
<keyword evidence="1" id="KW-0732">Signal</keyword>
<evidence type="ECO:0000256" key="1">
    <source>
        <dbReference type="SAM" id="SignalP"/>
    </source>
</evidence>
<sequence>MCHGKLWSRCTAIGIQHECIVLLCLCLPEIQGVEERKRTLTGIQFDSYSWFSVSWYRTWCILDVQLQLFNKNKCIKV</sequence>